<reference evidence="1 2" key="1">
    <citation type="journal article" date="2018" name="Front. Plant Sci.">
        <title>Red Clover (Trifolium pratense) and Zigzag Clover (T. medium) - A Picture of Genomic Similarities and Differences.</title>
        <authorList>
            <person name="Dluhosova J."/>
            <person name="Istvanek J."/>
            <person name="Nedelnik J."/>
            <person name="Repkova J."/>
        </authorList>
    </citation>
    <scope>NUCLEOTIDE SEQUENCE [LARGE SCALE GENOMIC DNA]</scope>
    <source>
        <strain evidence="2">cv. 10/8</strain>
        <tissue evidence="1">Leaf</tissue>
    </source>
</reference>
<protein>
    <submittedName>
        <fullName evidence="1">Carotenoid 910(9'10')-cleavage dioxygenase</fullName>
    </submittedName>
</protein>
<dbReference type="AlphaFoldDB" id="A0A392TZ36"/>
<keyword evidence="1" id="KW-0560">Oxidoreductase</keyword>
<dbReference type="EMBL" id="LXQA010695526">
    <property type="protein sequence ID" value="MCI66442.1"/>
    <property type="molecule type" value="Genomic_DNA"/>
</dbReference>
<proteinExistence type="predicted"/>
<sequence>MLREKLKILDVSFGTGTANTSLVYHNGKLLALSERDKP</sequence>
<evidence type="ECO:0000313" key="2">
    <source>
        <dbReference type="Proteomes" id="UP000265520"/>
    </source>
</evidence>
<feature type="non-terminal residue" evidence="1">
    <location>
        <position position="38"/>
    </location>
</feature>
<organism evidence="1 2">
    <name type="scientific">Trifolium medium</name>
    <dbReference type="NCBI Taxonomy" id="97028"/>
    <lineage>
        <taxon>Eukaryota</taxon>
        <taxon>Viridiplantae</taxon>
        <taxon>Streptophyta</taxon>
        <taxon>Embryophyta</taxon>
        <taxon>Tracheophyta</taxon>
        <taxon>Spermatophyta</taxon>
        <taxon>Magnoliopsida</taxon>
        <taxon>eudicotyledons</taxon>
        <taxon>Gunneridae</taxon>
        <taxon>Pentapetalae</taxon>
        <taxon>rosids</taxon>
        <taxon>fabids</taxon>
        <taxon>Fabales</taxon>
        <taxon>Fabaceae</taxon>
        <taxon>Papilionoideae</taxon>
        <taxon>50 kb inversion clade</taxon>
        <taxon>NPAAA clade</taxon>
        <taxon>Hologalegina</taxon>
        <taxon>IRL clade</taxon>
        <taxon>Trifolieae</taxon>
        <taxon>Trifolium</taxon>
    </lineage>
</organism>
<keyword evidence="2" id="KW-1185">Reference proteome</keyword>
<dbReference type="Proteomes" id="UP000265520">
    <property type="component" value="Unassembled WGS sequence"/>
</dbReference>
<keyword evidence="1" id="KW-0223">Dioxygenase</keyword>
<evidence type="ECO:0000313" key="1">
    <source>
        <dbReference type="EMBL" id="MCI66442.1"/>
    </source>
</evidence>
<dbReference type="GO" id="GO:0051213">
    <property type="term" value="F:dioxygenase activity"/>
    <property type="evidence" value="ECO:0007669"/>
    <property type="project" value="UniProtKB-KW"/>
</dbReference>
<accession>A0A392TZ36</accession>
<comment type="caution">
    <text evidence="1">The sequence shown here is derived from an EMBL/GenBank/DDBJ whole genome shotgun (WGS) entry which is preliminary data.</text>
</comment>
<name>A0A392TZ36_9FABA</name>